<dbReference type="EMBL" id="WXYO01000008">
    <property type="protein sequence ID" value="NAS14077.1"/>
    <property type="molecule type" value="Genomic_DNA"/>
</dbReference>
<dbReference type="Gene3D" id="1.10.10.10">
    <property type="entry name" value="Winged helix-like DNA-binding domain superfamily/Winged helix DNA-binding domain"/>
    <property type="match status" value="1"/>
</dbReference>
<gene>
    <name evidence="2" type="ORF">GTQ38_18855</name>
</gene>
<comment type="caution">
    <text evidence="2">The sequence shown here is derived from an EMBL/GenBank/DDBJ whole genome shotgun (WGS) entry which is preliminary data.</text>
</comment>
<dbReference type="NCBIfam" id="NF033788">
    <property type="entry name" value="HTH_metalloreg"/>
    <property type="match status" value="1"/>
</dbReference>
<dbReference type="AlphaFoldDB" id="A0A6L9EH09"/>
<dbReference type="RefSeq" id="WP_161437106.1">
    <property type="nucleotide sequence ID" value="NZ_WXYO01000008.1"/>
</dbReference>
<dbReference type="SMART" id="SM00418">
    <property type="entry name" value="HTH_ARSR"/>
    <property type="match status" value="1"/>
</dbReference>
<keyword evidence="3" id="KW-1185">Reference proteome</keyword>
<evidence type="ECO:0000259" key="1">
    <source>
        <dbReference type="PROSITE" id="PS50987"/>
    </source>
</evidence>
<organism evidence="2 3">
    <name type="scientific">Poritiphilus flavus</name>
    <dbReference type="NCBI Taxonomy" id="2697053"/>
    <lineage>
        <taxon>Bacteria</taxon>
        <taxon>Pseudomonadati</taxon>
        <taxon>Bacteroidota</taxon>
        <taxon>Flavobacteriia</taxon>
        <taxon>Flavobacteriales</taxon>
        <taxon>Flavobacteriaceae</taxon>
        <taxon>Poritiphilus</taxon>
    </lineage>
</organism>
<feature type="domain" description="HTH arsR-type" evidence="1">
    <location>
        <begin position="1"/>
        <end position="88"/>
    </location>
</feature>
<proteinExistence type="predicted"/>
<dbReference type="InterPro" id="IPR036390">
    <property type="entry name" value="WH_DNA-bd_sf"/>
</dbReference>
<dbReference type="Proteomes" id="UP000475249">
    <property type="component" value="Unassembled WGS sequence"/>
</dbReference>
<dbReference type="PRINTS" id="PR00778">
    <property type="entry name" value="HTHARSR"/>
</dbReference>
<dbReference type="GO" id="GO:0003700">
    <property type="term" value="F:DNA-binding transcription factor activity"/>
    <property type="evidence" value="ECO:0007669"/>
    <property type="project" value="InterPro"/>
</dbReference>
<accession>A0A6L9EH09</accession>
<dbReference type="SUPFAM" id="SSF46785">
    <property type="entry name" value="Winged helix' DNA-binding domain"/>
    <property type="match status" value="1"/>
</dbReference>
<dbReference type="CDD" id="cd00090">
    <property type="entry name" value="HTH_ARSR"/>
    <property type="match status" value="1"/>
</dbReference>
<evidence type="ECO:0000313" key="3">
    <source>
        <dbReference type="Proteomes" id="UP000475249"/>
    </source>
</evidence>
<evidence type="ECO:0000313" key="2">
    <source>
        <dbReference type="EMBL" id="NAS14077.1"/>
    </source>
</evidence>
<dbReference type="PANTHER" id="PTHR38600">
    <property type="entry name" value="TRANSCRIPTIONAL REGULATORY PROTEIN"/>
    <property type="match status" value="1"/>
</dbReference>
<sequence length="115" mass="13672">MRRDVFQAIADPVRRDIIRLLAEQRLTVSAVAEQFDVSRPAISKHLKILNECGIISIDQQGRERYCEIQPRNLIPAFLWIQQYQNLWEDKLDSFENYLDQLQTGMRQQPKNRKDE</sequence>
<dbReference type="InterPro" id="IPR011991">
    <property type="entry name" value="ArsR-like_HTH"/>
</dbReference>
<name>A0A6L9EH09_9FLAO</name>
<dbReference type="PANTHER" id="PTHR38600:SF2">
    <property type="entry name" value="SLL0088 PROTEIN"/>
    <property type="match status" value="1"/>
</dbReference>
<dbReference type="InterPro" id="IPR001845">
    <property type="entry name" value="HTH_ArsR_DNA-bd_dom"/>
</dbReference>
<dbReference type="PROSITE" id="PS50987">
    <property type="entry name" value="HTH_ARSR_2"/>
    <property type="match status" value="1"/>
</dbReference>
<reference evidence="2 3" key="1">
    <citation type="submission" date="2020-01" db="EMBL/GenBank/DDBJ databases">
        <title>Bacteria diversity of Porities sp.</title>
        <authorList>
            <person name="Wang G."/>
        </authorList>
    </citation>
    <scope>NUCLEOTIDE SEQUENCE [LARGE SCALE GENOMIC DNA]</scope>
    <source>
        <strain evidence="2 3">R33</strain>
    </source>
</reference>
<dbReference type="Pfam" id="PF01022">
    <property type="entry name" value="HTH_5"/>
    <property type="match status" value="1"/>
</dbReference>
<protein>
    <submittedName>
        <fullName evidence="2">Metalloregulator ArsR/SmtB family transcription factor</fullName>
    </submittedName>
</protein>
<dbReference type="InterPro" id="IPR036388">
    <property type="entry name" value="WH-like_DNA-bd_sf"/>
</dbReference>